<dbReference type="InterPro" id="IPR007627">
    <property type="entry name" value="RNA_pol_sigma70_r2"/>
</dbReference>
<proteinExistence type="inferred from homology"/>
<evidence type="ECO:0000256" key="1">
    <source>
        <dbReference type="ARBA" id="ARBA00010641"/>
    </source>
</evidence>
<dbReference type="NCBIfam" id="TIGR02937">
    <property type="entry name" value="sigma70-ECF"/>
    <property type="match status" value="1"/>
</dbReference>
<evidence type="ECO:0000256" key="3">
    <source>
        <dbReference type="ARBA" id="ARBA00023082"/>
    </source>
</evidence>
<dbReference type="InterPro" id="IPR013325">
    <property type="entry name" value="RNA_pol_sigma_r2"/>
</dbReference>
<dbReference type="SUPFAM" id="SSF88946">
    <property type="entry name" value="Sigma2 domain of RNA polymerase sigma factors"/>
    <property type="match status" value="1"/>
</dbReference>
<accession>A0A6C2TWB9</accession>
<feature type="domain" description="RNA polymerase sigma-70 region 2" evidence="6">
    <location>
        <begin position="36"/>
        <end position="106"/>
    </location>
</feature>
<keyword evidence="3" id="KW-0731">Sigma factor</keyword>
<dbReference type="GO" id="GO:0003677">
    <property type="term" value="F:DNA binding"/>
    <property type="evidence" value="ECO:0007669"/>
    <property type="project" value="UniProtKB-KW"/>
</dbReference>
<evidence type="ECO:0000313" key="7">
    <source>
        <dbReference type="EMBL" id="VGO11626.1"/>
    </source>
</evidence>
<dbReference type="InterPro" id="IPR039425">
    <property type="entry name" value="RNA_pol_sigma-70-like"/>
</dbReference>
<keyword evidence="2" id="KW-0805">Transcription regulation</keyword>
<dbReference type="AlphaFoldDB" id="A0A6C2TWB9"/>
<dbReference type="EMBL" id="CAAHFG010000001">
    <property type="protein sequence ID" value="VGO11626.1"/>
    <property type="molecule type" value="Genomic_DNA"/>
</dbReference>
<reference evidence="7 8" key="1">
    <citation type="submission" date="2019-04" db="EMBL/GenBank/DDBJ databases">
        <authorList>
            <person name="Van Vliet M D."/>
        </authorList>
    </citation>
    <scope>NUCLEOTIDE SEQUENCE [LARGE SCALE GENOMIC DNA]</scope>
    <source>
        <strain evidence="7 8">F1</strain>
    </source>
</reference>
<sequence>MKTIDSNELLSAYRTRSSLLLRLKEQGDEETWREFYNIYGRMIFGYALRHGLSHAEAEDVVQNVCVKLFRHIFSFNYSTELGSFRGWLKTVTKNAVFDYLRRRSRRAGLFEGYRDHAAVMHEEKRAVDDSVWDAEWEKAVLEAALQRVYGRINEQSRKAFQLFAVENLSAGEVAERLDMEANAVYACKHRVLKLVREEVEILKDEI</sequence>
<dbReference type="RefSeq" id="WP_136077369.1">
    <property type="nucleotide sequence ID" value="NZ_CAAHFG010000001.1"/>
</dbReference>
<keyword evidence="5" id="KW-0804">Transcription</keyword>
<keyword evidence="8" id="KW-1185">Reference proteome</keyword>
<evidence type="ECO:0000256" key="4">
    <source>
        <dbReference type="ARBA" id="ARBA00023125"/>
    </source>
</evidence>
<dbReference type="Proteomes" id="UP000366872">
    <property type="component" value="Unassembled WGS sequence"/>
</dbReference>
<evidence type="ECO:0000256" key="2">
    <source>
        <dbReference type="ARBA" id="ARBA00023015"/>
    </source>
</evidence>
<protein>
    <submittedName>
        <fullName evidence="7">ECF RNA polymerase sigma factor SigE</fullName>
    </submittedName>
</protein>
<evidence type="ECO:0000259" key="6">
    <source>
        <dbReference type="Pfam" id="PF04542"/>
    </source>
</evidence>
<dbReference type="PANTHER" id="PTHR43133">
    <property type="entry name" value="RNA POLYMERASE ECF-TYPE SIGMA FACTO"/>
    <property type="match status" value="1"/>
</dbReference>
<dbReference type="InterPro" id="IPR036388">
    <property type="entry name" value="WH-like_DNA-bd_sf"/>
</dbReference>
<organism evidence="7 8">
    <name type="scientific">Pontiella desulfatans</name>
    <dbReference type="NCBI Taxonomy" id="2750659"/>
    <lineage>
        <taxon>Bacteria</taxon>
        <taxon>Pseudomonadati</taxon>
        <taxon>Kiritimatiellota</taxon>
        <taxon>Kiritimatiellia</taxon>
        <taxon>Kiritimatiellales</taxon>
        <taxon>Pontiellaceae</taxon>
        <taxon>Pontiella</taxon>
    </lineage>
</organism>
<dbReference type="InterPro" id="IPR014284">
    <property type="entry name" value="RNA_pol_sigma-70_dom"/>
</dbReference>
<dbReference type="Gene3D" id="1.10.10.10">
    <property type="entry name" value="Winged helix-like DNA-binding domain superfamily/Winged helix DNA-binding domain"/>
    <property type="match status" value="1"/>
</dbReference>
<dbReference type="PANTHER" id="PTHR43133:SF8">
    <property type="entry name" value="RNA POLYMERASE SIGMA FACTOR HI_1459-RELATED"/>
    <property type="match status" value="1"/>
</dbReference>
<dbReference type="Pfam" id="PF04542">
    <property type="entry name" value="Sigma70_r2"/>
    <property type="match status" value="1"/>
</dbReference>
<dbReference type="SUPFAM" id="SSF88659">
    <property type="entry name" value="Sigma3 and sigma4 domains of RNA polymerase sigma factors"/>
    <property type="match status" value="1"/>
</dbReference>
<name>A0A6C2TWB9_PONDE</name>
<dbReference type="Gene3D" id="1.10.1740.10">
    <property type="match status" value="1"/>
</dbReference>
<keyword evidence="4" id="KW-0238">DNA-binding</keyword>
<dbReference type="GO" id="GO:0006352">
    <property type="term" value="P:DNA-templated transcription initiation"/>
    <property type="evidence" value="ECO:0007669"/>
    <property type="project" value="InterPro"/>
</dbReference>
<evidence type="ECO:0000256" key="5">
    <source>
        <dbReference type="ARBA" id="ARBA00023163"/>
    </source>
</evidence>
<gene>
    <name evidence="7" type="primary">sigE_1</name>
    <name evidence="7" type="ORF">PDESU_00171</name>
</gene>
<comment type="similarity">
    <text evidence="1">Belongs to the sigma-70 factor family. ECF subfamily.</text>
</comment>
<dbReference type="GO" id="GO:0016987">
    <property type="term" value="F:sigma factor activity"/>
    <property type="evidence" value="ECO:0007669"/>
    <property type="project" value="UniProtKB-KW"/>
</dbReference>
<evidence type="ECO:0000313" key="8">
    <source>
        <dbReference type="Proteomes" id="UP000366872"/>
    </source>
</evidence>
<dbReference type="InterPro" id="IPR013324">
    <property type="entry name" value="RNA_pol_sigma_r3/r4-like"/>
</dbReference>